<evidence type="ECO:0000256" key="6">
    <source>
        <dbReference type="SAM" id="Phobius"/>
    </source>
</evidence>
<proteinExistence type="predicted"/>
<evidence type="ECO:0000313" key="8">
    <source>
        <dbReference type="EMBL" id="AVM42796.1"/>
    </source>
</evidence>
<dbReference type="SUPFAM" id="SSF81653">
    <property type="entry name" value="Calcium ATPase, transduction domain A"/>
    <property type="match status" value="1"/>
</dbReference>
<dbReference type="SUPFAM" id="SSF81665">
    <property type="entry name" value="Calcium ATPase, transmembrane domain M"/>
    <property type="match status" value="1"/>
</dbReference>
<evidence type="ECO:0000259" key="7">
    <source>
        <dbReference type="Pfam" id="PF00122"/>
    </source>
</evidence>
<feature type="transmembrane region" description="Helical" evidence="6">
    <location>
        <begin position="805"/>
        <end position="825"/>
    </location>
</feature>
<dbReference type="Pfam" id="PF00702">
    <property type="entry name" value="Hydrolase"/>
    <property type="match status" value="1"/>
</dbReference>
<dbReference type="Gene3D" id="2.70.150.10">
    <property type="entry name" value="Calcium-transporting ATPase, cytoplasmic transduction domain A"/>
    <property type="match status" value="1"/>
</dbReference>
<evidence type="ECO:0000256" key="2">
    <source>
        <dbReference type="ARBA" id="ARBA00022692"/>
    </source>
</evidence>
<dbReference type="PANTHER" id="PTHR42861">
    <property type="entry name" value="CALCIUM-TRANSPORTING ATPASE"/>
    <property type="match status" value="1"/>
</dbReference>
<protein>
    <submittedName>
        <fullName evidence="8">ATPase P</fullName>
    </submittedName>
</protein>
<feature type="domain" description="P-type ATPase A" evidence="7">
    <location>
        <begin position="118"/>
        <end position="213"/>
    </location>
</feature>
<name>A0A2S0KP43_9FIRM</name>
<feature type="transmembrane region" description="Helical" evidence="6">
    <location>
        <begin position="748"/>
        <end position="766"/>
    </location>
</feature>
<dbReference type="InterPro" id="IPR001757">
    <property type="entry name" value="P_typ_ATPase"/>
</dbReference>
<dbReference type="InterPro" id="IPR023214">
    <property type="entry name" value="HAD_sf"/>
</dbReference>
<dbReference type="GO" id="GO:0016887">
    <property type="term" value="F:ATP hydrolysis activity"/>
    <property type="evidence" value="ECO:0007669"/>
    <property type="project" value="InterPro"/>
</dbReference>
<dbReference type="SFLD" id="SFLDG00002">
    <property type="entry name" value="C1.7:_P-type_atpase_like"/>
    <property type="match status" value="1"/>
</dbReference>
<dbReference type="InterPro" id="IPR059000">
    <property type="entry name" value="ATPase_P-type_domA"/>
</dbReference>
<feature type="transmembrane region" description="Helical" evidence="6">
    <location>
        <begin position="778"/>
        <end position="799"/>
    </location>
</feature>
<dbReference type="NCBIfam" id="TIGR01494">
    <property type="entry name" value="ATPase_P-type"/>
    <property type="match status" value="2"/>
</dbReference>
<dbReference type="Proteomes" id="UP000237947">
    <property type="component" value="Chromosome"/>
</dbReference>
<keyword evidence="4 6" id="KW-1133">Transmembrane helix</keyword>
<dbReference type="KEGG" id="fsa:C5Q98_06035"/>
<dbReference type="Pfam" id="PF00122">
    <property type="entry name" value="E1-E2_ATPase"/>
    <property type="match status" value="1"/>
</dbReference>
<evidence type="ECO:0000256" key="1">
    <source>
        <dbReference type="ARBA" id="ARBA00004141"/>
    </source>
</evidence>
<dbReference type="OrthoDB" id="9760364at2"/>
<dbReference type="SUPFAM" id="SSF56784">
    <property type="entry name" value="HAD-like"/>
    <property type="match status" value="1"/>
</dbReference>
<dbReference type="InterPro" id="IPR044492">
    <property type="entry name" value="P_typ_ATPase_HD_dom"/>
</dbReference>
<feature type="transmembrane region" description="Helical" evidence="6">
    <location>
        <begin position="713"/>
        <end position="736"/>
    </location>
</feature>
<dbReference type="AlphaFoldDB" id="A0A2S0KP43"/>
<dbReference type="EMBL" id="CP027226">
    <property type="protein sequence ID" value="AVM42796.1"/>
    <property type="molecule type" value="Genomic_DNA"/>
</dbReference>
<comment type="subcellular location">
    <subcellularLocation>
        <location evidence="1">Membrane</location>
        <topology evidence="1">Multi-pass membrane protein</topology>
    </subcellularLocation>
</comment>
<dbReference type="GO" id="GO:0005524">
    <property type="term" value="F:ATP binding"/>
    <property type="evidence" value="ECO:0007669"/>
    <property type="project" value="InterPro"/>
</dbReference>
<feature type="transmembrane region" description="Helical" evidence="6">
    <location>
        <begin position="272"/>
        <end position="296"/>
    </location>
</feature>
<dbReference type="Gene3D" id="1.20.1110.10">
    <property type="entry name" value="Calcium-transporting ATPase, transmembrane domain"/>
    <property type="match status" value="1"/>
</dbReference>
<dbReference type="Gene3D" id="3.40.1110.10">
    <property type="entry name" value="Calcium-transporting ATPase, cytoplasmic domain N"/>
    <property type="match status" value="1"/>
</dbReference>
<evidence type="ECO:0000256" key="4">
    <source>
        <dbReference type="ARBA" id="ARBA00022989"/>
    </source>
</evidence>
<keyword evidence="2 6" id="KW-0812">Transmembrane</keyword>
<dbReference type="SFLD" id="SFLDF00027">
    <property type="entry name" value="p-type_atpase"/>
    <property type="match status" value="1"/>
</dbReference>
<dbReference type="InterPro" id="IPR023299">
    <property type="entry name" value="ATPase_P-typ_cyto_dom_N"/>
</dbReference>
<dbReference type="PRINTS" id="PR00120">
    <property type="entry name" value="HATPASE"/>
</dbReference>
<dbReference type="InterPro" id="IPR018303">
    <property type="entry name" value="ATPase_P-typ_P_site"/>
</dbReference>
<evidence type="ECO:0000256" key="3">
    <source>
        <dbReference type="ARBA" id="ARBA00022967"/>
    </source>
</evidence>
<dbReference type="InterPro" id="IPR008250">
    <property type="entry name" value="ATPase_P-typ_transduc_dom_A_sf"/>
</dbReference>
<dbReference type="GO" id="GO:0016020">
    <property type="term" value="C:membrane"/>
    <property type="evidence" value="ECO:0007669"/>
    <property type="project" value="UniProtKB-SubCell"/>
</dbReference>
<evidence type="ECO:0000313" key="9">
    <source>
        <dbReference type="Proteomes" id="UP000237947"/>
    </source>
</evidence>
<keyword evidence="9" id="KW-1185">Reference proteome</keyword>
<keyword evidence="3" id="KW-1278">Translocase</keyword>
<sequence>MSARKRKIKKGKRKPKLNIPAPASDLEYGLSQEQVEAQIKAGNYNRASKQNFKSNIEIVRDNFLTYFNFVLFAIFVVLLIFKSYVNLLFIVVALINTTIGIVQEIRSRKQLREINFLNQSEATVLRSGKVQKVKNEEIVLNDILVLKAGDQLSVDARLLSGELKMNESQVTGESRDIKKIVDEELFSGTFVVTGSGKAIVEKVSSDTHVAKLEAEAKAAKEVKSTGMMRSLDVLIKVIGLLIIPVAGILFWNQYVRIGAPLKVSVESTAASIIGLIPSGLYLLTSIALTAATLRLAKKGVLVQDMNSIESLARVDVLCLDKTGTITDPEMKLRSVLDENGEPVSDEIESILITLVNSMGEDSNTMISLQEYYKEFSSFKSEQSKDNSDIAHSKKINNQAYKVKRILPFSSANKFSAVEVDQDNTQKTQKSLAYVIGAPEILIKDAESTFLHLTDELSNKGERVLALAKYEFEENSDEDIFAEDEAKLEGQLEILGLVCLNNPVRAEAVETFSYFANEGVAIKVISGDAVETVRAVAKEAKIQDADKAIDARSLDTEDKLKKAATKYTIFARVTPEQKRVLIEALQDDGKTVAMVGDGVNDVLALKKSDMGIAMASGVDAASQIADVVLADSDFSKMPEVLDESRQVINNIERTASLFLNKNMGILLITIFCILLGLLYPWQPIQISIVSGVMVGFPGFFLTMEKDTRKVSGKFLANVLYKAIPTAVLGLVMSIAAMELAKLFALPTDEISTIAFYVYAFSTYLMLYKACQPLTRRKEILLLCMGIMTIMSGTIFSKIFMLQILSLKSLILVVAIIAISVMLYIPLERFSMKIFNKYIDKSDR</sequence>
<organism evidence="8 9">
    <name type="scientific">Fastidiosipila sanguinis</name>
    <dbReference type="NCBI Taxonomy" id="236753"/>
    <lineage>
        <taxon>Bacteria</taxon>
        <taxon>Bacillati</taxon>
        <taxon>Bacillota</taxon>
        <taxon>Clostridia</taxon>
        <taxon>Eubacteriales</taxon>
        <taxon>Oscillospiraceae</taxon>
        <taxon>Fastidiosipila</taxon>
    </lineage>
</organism>
<dbReference type="PRINTS" id="PR00119">
    <property type="entry name" value="CATATPASE"/>
</dbReference>
<dbReference type="RefSeq" id="WP_106012746.1">
    <property type="nucleotide sequence ID" value="NZ_CP027226.1"/>
</dbReference>
<feature type="transmembrane region" description="Helical" evidence="6">
    <location>
        <begin position="63"/>
        <end position="81"/>
    </location>
</feature>
<dbReference type="SFLD" id="SFLDS00003">
    <property type="entry name" value="Haloacid_Dehalogenase"/>
    <property type="match status" value="1"/>
</dbReference>
<keyword evidence="5 6" id="KW-0472">Membrane</keyword>
<dbReference type="PROSITE" id="PS00154">
    <property type="entry name" value="ATPASE_E1_E2"/>
    <property type="match status" value="1"/>
</dbReference>
<feature type="transmembrane region" description="Helical" evidence="6">
    <location>
        <begin position="657"/>
        <end position="677"/>
    </location>
</feature>
<dbReference type="InterPro" id="IPR023298">
    <property type="entry name" value="ATPase_P-typ_TM_dom_sf"/>
</dbReference>
<reference evidence="9" key="1">
    <citation type="submission" date="2018-02" db="EMBL/GenBank/DDBJ databases">
        <authorList>
            <person name="Holder M.E."/>
            <person name="Ajami N.J."/>
            <person name="Petrosino J.F."/>
        </authorList>
    </citation>
    <scope>NUCLEOTIDE SEQUENCE [LARGE SCALE GENOMIC DNA]</scope>
    <source>
        <strain evidence="9">CCUG 47711</strain>
    </source>
</reference>
<dbReference type="InterPro" id="IPR036412">
    <property type="entry name" value="HAD-like_sf"/>
</dbReference>
<feature type="transmembrane region" description="Helical" evidence="6">
    <location>
        <begin position="87"/>
        <end position="105"/>
    </location>
</feature>
<gene>
    <name evidence="8" type="ORF">C5Q98_06035</name>
</gene>
<dbReference type="Gene3D" id="3.40.50.1000">
    <property type="entry name" value="HAD superfamily/HAD-like"/>
    <property type="match status" value="1"/>
</dbReference>
<evidence type="ECO:0000256" key="5">
    <source>
        <dbReference type="ARBA" id="ARBA00023136"/>
    </source>
</evidence>
<feature type="transmembrane region" description="Helical" evidence="6">
    <location>
        <begin position="683"/>
        <end position="701"/>
    </location>
</feature>
<accession>A0A2S0KP43</accession>
<feature type="transmembrane region" description="Helical" evidence="6">
    <location>
        <begin position="233"/>
        <end position="252"/>
    </location>
</feature>